<reference evidence="7 8" key="1">
    <citation type="submission" date="2024-06" db="EMBL/GenBank/DDBJ databases">
        <title>A chromosome-level genome assembly of beet webworm, Loxostege sticticalis.</title>
        <authorList>
            <person name="Zhang Y."/>
        </authorList>
    </citation>
    <scope>NUCLEOTIDE SEQUENCE [LARGE SCALE GENOMIC DNA]</scope>
    <source>
        <strain evidence="7">AQ028</strain>
        <tissue evidence="7">Male pupae</tissue>
    </source>
</reference>
<dbReference type="Gene3D" id="1.10.10.10">
    <property type="entry name" value="Winged helix-like DNA-binding domain superfamily/Winged helix DNA-binding domain"/>
    <property type="match status" value="1"/>
</dbReference>
<feature type="region of interest" description="Disordered" evidence="5">
    <location>
        <begin position="115"/>
        <end position="236"/>
    </location>
</feature>
<keyword evidence="2 4" id="KW-0238">DNA-binding</keyword>
<feature type="compositionally biased region" description="Basic and acidic residues" evidence="5">
    <location>
        <begin position="139"/>
        <end position="195"/>
    </location>
</feature>
<comment type="function">
    <text evidence="1">Histones H1 are necessary for the condensation of nucleosome chains into higher-order structures.</text>
</comment>
<feature type="compositionally biased region" description="Low complexity" evidence="5">
    <location>
        <begin position="26"/>
        <end position="35"/>
    </location>
</feature>
<comment type="similarity">
    <text evidence="4">Belongs to the histone H1/H5 family.</text>
</comment>
<sequence>MSSVSGSEASDSESDIEMQSALPALKKPSSKTPKSPSEELLNKNQDAKKMTTKEMIREALTEQKSRKGISLHAIRKFIVEKHAVNVDRITSLIKKGLKAGIEEGFIVQTKGIGASGSFKLAPKKKPEPTEKKKKVVKSKTSEKTEKAKKTKKEVEKKENGEKKVTKKKVEDKTSKLAKKDKPEIKEKSAKGEVKEKKVKSKMAKEKQTPAKKRANMMKRKSIGSIIKAPKMKPKRT</sequence>
<protein>
    <recommendedName>
        <fullName evidence="6">H15 domain-containing protein</fullName>
    </recommendedName>
</protein>
<dbReference type="Proteomes" id="UP001549921">
    <property type="component" value="Unassembled WGS sequence"/>
</dbReference>
<evidence type="ECO:0000256" key="5">
    <source>
        <dbReference type="SAM" id="MobiDB-lite"/>
    </source>
</evidence>
<proteinExistence type="inferred from homology"/>
<dbReference type="GO" id="GO:0003677">
    <property type="term" value="F:DNA binding"/>
    <property type="evidence" value="ECO:0007669"/>
    <property type="project" value="UniProtKB-KW"/>
</dbReference>
<dbReference type="InterPro" id="IPR036390">
    <property type="entry name" value="WH_DNA-bd_sf"/>
</dbReference>
<dbReference type="EMBL" id="JBEDNZ010000028">
    <property type="protein sequence ID" value="KAL0809805.1"/>
    <property type="molecule type" value="Genomic_DNA"/>
</dbReference>
<dbReference type="Pfam" id="PF00538">
    <property type="entry name" value="Linker_histone"/>
    <property type="match status" value="1"/>
</dbReference>
<comment type="subcellular location">
    <subcellularLocation>
        <location evidence="4">Nucleus</location>
    </subcellularLocation>
</comment>
<dbReference type="CDD" id="cd00073">
    <property type="entry name" value="H15"/>
    <property type="match status" value="1"/>
</dbReference>
<evidence type="ECO:0000256" key="4">
    <source>
        <dbReference type="RuleBase" id="RU003894"/>
    </source>
</evidence>
<feature type="domain" description="H15" evidence="6">
    <location>
        <begin position="48"/>
        <end position="122"/>
    </location>
</feature>
<evidence type="ECO:0000256" key="1">
    <source>
        <dbReference type="ARBA" id="ARBA00002809"/>
    </source>
</evidence>
<dbReference type="GO" id="GO:0005634">
    <property type="term" value="C:nucleus"/>
    <property type="evidence" value="ECO:0007669"/>
    <property type="project" value="UniProtKB-SubCell"/>
</dbReference>
<dbReference type="PROSITE" id="PS51504">
    <property type="entry name" value="H15"/>
    <property type="match status" value="1"/>
</dbReference>
<evidence type="ECO:0000256" key="2">
    <source>
        <dbReference type="ARBA" id="ARBA00023125"/>
    </source>
</evidence>
<feature type="compositionally biased region" description="Basic and acidic residues" evidence="5">
    <location>
        <begin position="36"/>
        <end position="65"/>
    </location>
</feature>
<organism evidence="7 8">
    <name type="scientific">Loxostege sticticalis</name>
    <name type="common">Beet webworm moth</name>
    <dbReference type="NCBI Taxonomy" id="481309"/>
    <lineage>
        <taxon>Eukaryota</taxon>
        <taxon>Metazoa</taxon>
        <taxon>Ecdysozoa</taxon>
        <taxon>Arthropoda</taxon>
        <taxon>Hexapoda</taxon>
        <taxon>Insecta</taxon>
        <taxon>Pterygota</taxon>
        <taxon>Neoptera</taxon>
        <taxon>Endopterygota</taxon>
        <taxon>Lepidoptera</taxon>
        <taxon>Glossata</taxon>
        <taxon>Ditrysia</taxon>
        <taxon>Pyraloidea</taxon>
        <taxon>Crambidae</taxon>
        <taxon>Pyraustinae</taxon>
        <taxon>Loxostege</taxon>
    </lineage>
</organism>
<feature type="compositionally biased region" description="Basic residues" evidence="5">
    <location>
        <begin position="209"/>
        <end position="221"/>
    </location>
</feature>
<keyword evidence="3 4" id="KW-0539">Nucleus</keyword>
<feature type="region of interest" description="Disordered" evidence="5">
    <location>
        <begin position="1"/>
        <end position="65"/>
    </location>
</feature>
<dbReference type="AlphaFoldDB" id="A0ABD0S6W6"/>
<dbReference type="InterPro" id="IPR005818">
    <property type="entry name" value="Histone_H1/H5_H15"/>
</dbReference>
<name>A0ABD0S6W6_LOXSC</name>
<evidence type="ECO:0000313" key="8">
    <source>
        <dbReference type="Proteomes" id="UP001549921"/>
    </source>
</evidence>
<evidence type="ECO:0000259" key="6">
    <source>
        <dbReference type="PROSITE" id="PS51504"/>
    </source>
</evidence>
<keyword evidence="4" id="KW-0158">Chromosome</keyword>
<evidence type="ECO:0000313" key="7">
    <source>
        <dbReference type="EMBL" id="KAL0809805.1"/>
    </source>
</evidence>
<accession>A0ABD0S6W6</accession>
<gene>
    <name evidence="7" type="ORF">ABMA28_011301</name>
</gene>
<dbReference type="SUPFAM" id="SSF46785">
    <property type="entry name" value="Winged helix' DNA-binding domain"/>
    <property type="match status" value="1"/>
</dbReference>
<dbReference type="SMART" id="SM00526">
    <property type="entry name" value="H15"/>
    <property type="match status" value="1"/>
</dbReference>
<dbReference type="InterPro" id="IPR036388">
    <property type="entry name" value="WH-like_DNA-bd_sf"/>
</dbReference>
<dbReference type="InterPro" id="IPR005819">
    <property type="entry name" value="H1/H5"/>
</dbReference>
<comment type="caution">
    <text evidence="7">The sequence shown here is derived from an EMBL/GenBank/DDBJ whole genome shotgun (WGS) entry which is preliminary data.</text>
</comment>
<dbReference type="PRINTS" id="PR00624">
    <property type="entry name" value="HISTONEH5"/>
</dbReference>
<evidence type="ECO:0000256" key="3">
    <source>
        <dbReference type="ARBA" id="ARBA00023242"/>
    </source>
</evidence>